<evidence type="ECO:0000313" key="3">
    <source>
        <dbReference type="Proteomes" id="UP000886520"/>
    </source>
</evidence>
<dbReference type="AlphaFoldDB" id="A0A9D4V3Z7"/>
<keyword evidence="3" id="KW-1185">Reference proteome</keyword>
<comment type="caution">
    <text evidence="2">The sequence shown here is derived from an EMBL/GenBank/DDBJ whole genome shotgun (WGS) entry which is preliminary data.</text>
</comment>
<dbReference type="Proteomes" id="UP000886520">
    <property type="component" value="Chromosome 6"/>
</dbReference>
<gene>
    <name evidence="2" type="ORF">GOP47_0006499</name>
</gene>
<evidence type="ECO:0000313" key="2">
    <source>
        <dbReference type="EMBL" id="KAI5078828.1"/>
    </source>
</evidence>
<keyword evidence="1" id="KW-1133">Transmembrane helix</keyword>
<proteinExistence type="predicted"/>
<dbReference type="EMBL" id="JABFUD020000006">
    <property type="protein sequence ID" value="KAI5078828.1"/>
    <property type="molecule type" value="Genomic_DNA"/>
</dbReference>
<protein>
    <submittedName>
        <fullName evidence="2">Uncharacterized protein</fullName>
    </submittedName>
</protein>
<sequence length="147" mass="16099">MAWVVRIRVRGALGKGFLAAPACLGSPGRFSIIFFFAGWLGGCLSFLRRQIARLAYGGFVLAVCLGVDVVDRRTVLLWTSCIAALFLFFMGGRAGFFQWDMALHNDHGSVDPTMVLSKVPWLGRSYIEGFGSPQEPVEGGSVGFWFL</sequence>
<reference evidence="2" key="1">
    <citation type="submission" date="2021-01" db="EMBL/GenBank/DDBJ databases">
        <title>Adiantum capillus-veneris genome.</title>
        <authorList>
            <person name="Fang Y."/>
            <person name="Liao Q."/>
        </authorList>
    </citation>
    <scope>NUCLEOTIDE SEQUENCE</scope>
    <source>
        <strain evidence="2">H3</strain>
        <tissue evidence="2">Leaf</tissue>
    </source>
</reference>
<keyword evidence="1" id="KW-0472">Membrane</keyword>
<evidence type="ECO:0000256" key="1">
    <source>
        <dbReference type="SAM" id="Phobius"/>
    </source>
</evidence>
<accession>A0A9D4V3Z7</accession>
<keyword evidence="1" id="KW-0812">Transmembrane</keyword>
<name>A0A9D4V3Z7_ADICA</name>
<feature type="transmembrane region" description="Helical" evidence="1">
    <location>
        <begin position="76"/>
        <end position="96"/>
    </location>
</feature>
<organism evidence="2 3">
    <name type="scientific">Adiantum capillus-veneris</name>
    <name type="common">Maidenhair fern</name>
    <dbReference type="NCBI Taxonomy" id="13818"/>
    <lineage>
        <taxon>Eukaryota</taxon>
        <taxon>Viridiplantae</taxon>
        <taxon>Streptophyta</taxon>
        <taxon>Embryophyta</taxon>
        <taxon>Tracheophyta</taxon>
        <taxon>Polypodiopsida</taxon>
        <taxon>Polypodiidae</taxon>
        <taxon>Polypodiales</taxon>
        <taxon>Pteridineae</taxon>
        <taxon>Pteridaceae</taxon>
        <taxon>Vittarioideae</taxon>
        <taxon>Adiantum</taxon>
    </lineage>
</organism>
<feature type="transmembrane region" description="Helical" evidence="1">
    <location>
        <begin position="54"/>
        <end position="70"/>
    </location>
</feature>